<name>A0ABS6MA78_9GAMM</name>
<proteinExistence type="predicted"/>
<keyword evidence="3" id="KW-1185">Reference proteome</keyword>
<keyword evidence="2" id="KW-0255">Endonuclease</keyword>
<reference evidence="2 3" key="1">
    <citation type="submission" date="2021-06" db="EMBL/GenBank/DDBJ databases">
        <title>Bacterium isolated from marine sediment.</title>
        <authorList>
            <person name="Zhu K.-L."/>
            <person name="Du Z.-J."/>
            <person name="Liang Q.-Y."/>
        </authorList>
    </citation>
    <scope>NUCLEOTIDE SEQUENCE [LARGE SCALE GENOMIC DNA]</scope>
    <source>
        <strain evidence="2 3">A346</strain>
    </source>
</reference>
<evidence type="ECO:0000313" key="2">
    <source>
        <dbReference type="EMBL" id="MBV0933196.1"/>
    </source>
</evidence>
<protein>
    <submittedName>
        <fullName evidence="2">Restriction endonuclease</fullName>
    </submittedName>
</protein>
<keyword evidence="2" id="KW-0540">Nuclease</keyword>
<dbReference type="Proteomes" id="UP000755551">
    <property type="component" value="Unassembled WGS sequence"/>
</dbReference>
<feature type="domain" description="Restriction endonuclease type IV Mrr" evidence="1">
    <location>
        <begin position="194"/>
        <end position="302"/>
    </location>
</feature>
<dbReference type="GO" id="GO:0004519">
    <property type="term" value="F:endonuclease activity"/>
    <property type="evidence" value="ECO:0007669"/>
    <property type="project" value="UniProtKB-KW"/>
</dbReference>
<sequence>MENAKIYLVRSPAKLIADNLAGYGWPQVNFSEAEDTKGLMALFAEKGINPGRHRNQIKRFFSIKSGDIVVVPLHRAVAFGIATGKRSYATGIGYGENRTGVEYLRHDDGSVIRVPRTELPEALSTRLRIRMSVVSLDEFKDDITRIIEQIKSTGGTSFNSHIQELEAEAQINVRQQLLDNIRNGKTNLASGGIGLEKLVTELLHTEGYAAKVLAKTAFEGKADADIEAFREDRFSSSKLLIQVKHYNGDTGYHALRQLQHLEADADVQKWLITTGDVQPALVDEAGGEGIEVMDGERFVEWIVERANQLSPATLNQLGLSVAPSLLI</sequence>
<keyword evidence="2" id="KW-0378">Hydrolase</keyword>
<dbReference type="InterPro" id="IPR007560">
    <property type="entry name" value="Restrct_endonuc_IV_Mrr"/>
</dbReference>
<organism evidence="2 3">
    <name type="scientific">Marinobacterium weihaiense</name>
    <dbReference type="NCBI Taxonomy" id="2851016"/>
    <lineage>
        <taxon>Bacteria</taxon>
        <taxon>Pseudomonadati</taxon>
        <taxon>Pseudomonadota</taxon>
        <taxon>Gammaproteobacteria</taxon>
        <taxon>Oceanospirillales</taxon>
        <taxon>Oceanospirillaceae</taxon>
        <taxon>Marinobacterium</taxon>
    </lineage>
</organism>
<evidence type="ECO:0000259" key="1">
    <source>
        <dbReference type="Pfam" id="PF04471"/>
    </source>
</evidence>
<evidence type="ECO:0000313" key="3">
    <source>
        <dbReference type="Proteomes" id="UP000755551"/>
    </source>
</evidence>
<dbReference type="EMBL" id="JAHQZT010000007">
    <property type="protein sequence ID" value="MBV0933196.1"/>
    <property type="molecule type" value="Genomic_DNA"/>
</dbReference>
<gene>
    <name evidence="2" type="ORF">KTN04_07590</name>
</gene>
<dbReference type="Pfam" id="PF04471">
    <property type="entry name" value="Mrr_cat"/>
    <property type="match status" value="1"/>
</dbReference>
<dbReference type="RefSeq" id="WP_217334612.1">
    <property type="nucleotide sequence ID" value="NZ_JAHQZT010000007.1"/>
</dbReference>
<accession>A0ABS6MA78</accession>
<comment type="caution">
    <text evidence="2">The sequence shown here is derived from an EMBL/GenBank/DDBJ whole genome shotgun (WGS) entry which is preliminary data.</text>
</comment>